<dbReference type="Pfam" id="PF14903">
    <property type="entry name" value="WG_beta_rep"/>
    <property type="match status" value="2"/>
</dbReference>
<dbReference type="Proteomes" id="UP000553459">
    <property type="component" value="Unassembled WGS sequence"/>
</dbReference>
<gene>
    <name evidence="1" type="ORF">GNY06_11620</name>
</gene>
<protein>
    <submittedName>
        <fullName evidence="1">WG repeat-containing protein</fullName>
    </submittedName>
</protein>
<dbReference type="AlphaFoldDB" id="A0A845PYU6"/>
<keyword evidence="2" id="KW-1185">Reference proteome</keyword>
<proteinExistence type="predicted"/>
<organism evidence="1 2">
    <name type="scientific">Elizabethkingia argenteiflava</name>
    <dbReference type="NCBI Taxonomy" id="2681556"/>
    <lineage>
        <taxon>Bacteria</taxon>
        <taxon>Pseudomonadati</taxon>
        <taxon>Bacteroidota</taxon>
        <taxon>Flavobacteriia</taxon>
        <taxon>Flavobacteriales</taxon>
        <taxon>Weeksellaceae</taxon>
        <taxon>Elizabethkingia</taxon>
    </lineage>
</organism>
<comment type="caution">
    <text evidence="1">The sequence shown here is derived from an EMBL/GenBank/DDBJ whole genome shotgun (WGS) entry which is preliminary data.</text>
</comment>
<dbReference type="EMBL" id="JAAABJ010000641">
    <property type="protein sequence ID" value="NAW51986.1"/>
    <property type="molecule type" value="Genomic_DNA"/>
</dbReference>
<sequence>MPPDKPIPELIPFFKNGKFGYINIFRKVVIPQKFDLALFFKEDCNLLQAADHRLRKFGSMDYATVEINGVAYRINREGKIVYRYRAYDLGRCITEVQIPAYITYEDMTGHYGLAKKDGLGLADTSQVYIPAQYQYLYVMDSEDIDDPMIIAIRNNKYGVIDKHNNIVIDFKYEDIKKNLSWKEAHLFEVSKDGRRYFFMDKRSNIYSYSY</sequence>
<evidence type="ECO:0000313" key="1">
    <source>
        <dbReference type="EMBL" id="NAW51986.1"/>
    </source>
</evidence>
<reference evidence="1 2" key="1">
    <citation type="submission" date="2019-11" db="EMBL/GenBank/DDBJ databases">
        <title>Characterization of Elizabethkingia argenteiflava sp. nov., isolated from inner surface of Soybean Pods.</title>
        <authorList>
            <person name="Mo S."/>
        </authorList>
    </citation>
    <scope>NUCLEOTIDE SEQUENCE [LARGE SCALE GENOMIC DNA]</scope>
    <source>
        <strain evidence="1 2">YB22</strain>
    </source>
</reference>
<evidence type="ECO:0000313" key="2">
    <source>
        <dbReference type="Proteomes" id="UP000553459"/>
    </source>
</evidence>
<name>A0A845PYU6_9FLAO</name>
<accession>A0A845PYU6</accession>
<dbReference type="InterPro" id="IPR032774">
    <property type="entry name" value="WG_beta_rep"/>
</dbReference>